<gene>
    <name evidence="2" type="ORF">A5677_10755</name>
</gene>
<feature type="compositionally biased region" description="Pro residues" evidence="1">
    <location>
        <begin position="233"/>
        <end position="245"/>
    </location>
</feature>
<evidence type="ECO:0000313" key="3">
    <source>
        <dbReference type="Proteomes" id="UP000092683"/>
    </source>
</evidence>
<dbReference type="Proteomes" id="UP000092683">
    <property type="component" value="Unassembled WGS sequence"/>
</dbReference>
<proteinExistence type="predicted"/>
<feature type="compositionally biased region" description="Pro residues" evidence="1">
    <location>
        <begin position="380"/>
        <end position="403"/>
    </location>
</feature>
<sequence length="443" mass="44653">MADRLDVAERLAEGVPAVDHTQSYVRACHALGYQHPDLTAQPAQLRDWYGTEDGLDLGALDRDCAELRAAGEAVTEALRVQRAQVAELAAAWTGPGGDAAVRFMERHCDTAATVATELRAAAQRCESLRDNLWYLVDSKVATAIAVDDGTQAQRPAWLAAAGTVTTGVGDRQAAERVVREQVMPYVDNEIRDDWLTTMRSTRDGVATSYDMVTDRMAAAPAVRFDAPTDLGPGCPPVRAAPPTAPPVAVTPAAASPPPDPAPTATTLAPAPPPAAPEPDWGSALGAGAGMPAGGLGGGAGGGLGDGGAGLLGLAGRIVDAVGGLIGSAGNGLGDGEPFDQGDAFDPEPVEADDTDEQTPEADAEHPGDVEDTVEPEPEPAAEPAGPPPPPGAAPVGVPPPPGAAPVDAPAPADAPAAGGPAPPADETKTPCEIAADQLPQAGQ</sequence>
<evidence type="ECO:0000256" key="1">
    <source>
        <dbReference type="SAM" id="MobiDB-lite"/>
    </source>
</evidence>
<dbReference type="InterPro" id="IPR036689">
    <property type="entry name" value="ESAT-6-like_sf"/>
</dbReference>
<name>A0A1B9DEK4_MYCMA</name>
<feature type="compositionally biased region" description="Low complexity" evidence="1">
    <location>
        <begin position="404"/>
        <end position="419"/>
    </location>
</feature>
<dbReference type="SUPFAM" id="SSF140453">
    <property type="entry name" value="EsxAB dimer-like"/>
    <property type="match status" value="1"/>
</dbReference>
<organism evidence="2 3">
    <name type="scientific">Mycobacterium malmoense</name>
    <dbReference type="NCBI Taxonomy" id="1780"/>
    <lineage>
        <taxon>Bacteria</taxon>
        <taxon>Bacillati</taxon>
        <taxon>Actinomycetota</taxon>
        <taxon>Actinomycetes</taxon>
        <taxon>Mycobacteriales</taxon>
        <taxon>Mycobacteriaceae</taxon>
        <taxon>Mycobacterium</taxon>
    </lineage>
</organism>
<reference evidence="2 3" key="1">
    <citation type="submission" date="2016-06" db="EMBL/GenBank/DDBJ databases">
        <authorList>
            <person name="Kjaerup R.B."/>
            <person name="Dalgaard T.S."/>
            <person name="Juul-Madsen H.R."/>
        </authorList>
    </citation>
    <scope>NUCLEOTIDE SEQUENCE [LARGE SCALE GENOMIC DNA]</scope>
    <source>
        <strain evidence="2 3">E3012</strain>
    </source>
</reference>
<dbReference type="EMBL" id="MBEE01000012">
    <property type="protein sequence ID" value="OCB63271.1"/>
    <property type="molecule type" value="Genomic_DNA"/>
</dbReference>
<comment type="caution">
    <text evidence="2">The sequence shown here is derived from an EMBL/GenBank/DDBJ whole genome shotgun (WGS) entry which is preliminary data.</text>
</comment>
<feature type="compositionally biased region" description="Acidic residues" evidence="1">
    <location>
        <begin position="369"/>
        <end position="379"/>
    </location>
</feature>
<feature type="compositionally biased region" description="Acidic residues" evidence="1">
    <location>
        <begin position="336"/>
        <end position="361"/>
    </location>
</feature>
<feature type="region of interest" description="Disordered" evidence="1">
    <location>
        <begin position="233"/>
        <end position="287"/>
    </location>
</feature>
<accession>A0A1B9DEK4</accession>
<dbReference type="OrthoDB" id="4727254at2"/>
<dbReference type="AlphaFoldDB" id="A0A1B9DEK4"/>
<evidence type="ECO:0000313" key="2">
    <source>
        <dbReference type="EMBL" id="OCB63271.1"/>
    </source>
</evidence>
<dbReference type="Gene3D" id="1.10.287.1060">
    <property type="entry name" value="ESAT-6-like"/>
    <property type="match status" value="1"/>
</dbReference>
<dbReference type="RefSeq" id="WP_065478179.1">
    <property type="nucleotide sequence ID" value="NZ_MBEE01000012.1"/>
</dbReference>
<feature type="region of interest" description="Disordered" evidence="1">
    <location>
        <begin position="331"/>
        <end position="443"/>
    </location>
</feature>
<protein>
    <submittedName>
        <fullName evidence="2">Uncharacterized protein</fullName>
    </submittedName>
</protein>